<dbReference type="AlphaFoldDB" id="A0A239XPN4"/>
<feature type="chain" id="PRO_5013348865" evidence="1">
    <location>
        <begin position="24"/>
        <end position="265"/>
    </location>
</feature>
<keyword evidence="1" id="KW-0732">Signal</keyword>
<name>A0A239XPN4_9FLAO</name>
<reference evidence="2 3" key="1">
    <citation type="submission" date="2017-06" db="EMBL/GenBank/DDBJ databases">
        <authorList>
            <consortium name="Pathogen Informatics"/>
        </authorList>
    </citation>
    <scope>NUCLEOTIDE SEQUENCE [LARGE SCALE GENOMIC DNA]</scope>
    <source>
        <strain evidence="2 3">NCTC13490</strain>
    </source>
</reference>
<dbReference type="EMBL" id="LT906465">
    <property type="protein sequence ID" value="SNV49029.1"/>
    <property type="molecule type" value="Genomic_DNA"/>
</dbReference>
<accession>A0A239XPN4</accession>
<protein>
    <submittedName>
        <fullName evidence="2">Uncharacterized protein</fullName>
    </submittedName>
</protein>
<evidence type="ECO:0000313" key="3">
    <source>
        <dbReference type="Proteomes" id="UP000215196"/>
    </source>
</evidence>
<dbReference type="KEGG" id="ctak:4412677_02033"/>
<gene>
    <name evidence="2" type="ORF">SAMEA4412677_02033</name>
</gene>
<sequence>MIIMKKFLFVCLTFLFLSISAQYSYQYGHDSTRLNLKNGVYKVTETAEFTGRENYKRISKFTFNKKGNLTDIEYLNSKDDDKPKHMSFKKIAYDRFDRPISMEELKARTTFKYAHDTVIIQKDADSFIEKSTYTKLKNKEYLVSELSIDNEKEITKGEFIYDSKYRIIESTEIIFSKGKTDTVKIKSEYYGKCHYPKQQTIHNLTTSNILNKKCDIIESTAHFSNGNTHKSVFTYKYDKKDNWIERTELVNGKVSSFSTRIIEYY</sequence>
<dbReference type="Proteomes" id="UP000215196">
    <property type="component" value="Chromosome 1"/>
</dbReference>
<organism evidence="2 3">
    <name type="scientific">Chryseobacterium taklimakanense</name>
    <dbReference type="NCBI Taxonomy" id="536441"/>
    <lineage>
        <taxon>Bacteria</taxon>
        <taxon>Pseudomonadati</taxon>
        <taxon>Bacteroidota</taxon>
        <taxon>Flavobacteriia</taxon>
        <taxon>Flavobacteriales</taxon>
        <taxon>Weeksellaceae</taxon>
        <taxon>Chryseobacterium group</taxon>
        <taxon>Chryseobacterium</taxon>
    </lineage>
</organism>
<evidence type="ECO:0000313" key="2">
    <source>
        <dbReference type="EMBL" id="SNV49029.1"/>
    </source>
</evidence>
<evidence type="ECO:0000256" key="1">
    <source>
        <dbReference type="SAM" id="SignalP"/>
    </source>
</evidence>
<keyword evidence="3" id="KW-1185">Reference proteome</keyword>
<feature type="signal peptide" evidence="1">
    <location>
        <begin position="1"/>
        <end position="23"/>
    </location>
</feature>
<proteinExistence type="predicted"/>